<evidence type="ECO:0000256" key="2">
    <source>
        <dbReference type="SAM" id="SignalP"/>
    </source>
</evidence>
<dbReference type="PROSITE" id="PS51257">
    <property type="entry name" value="PROKAR_LIPOPROTEIN"/>
    <property type="match status" value="1"/>
</dbReference>
<organism evidence="3 4">
    <name type="scientific">Pseudosporangium ferrugineum</name>
    <dbReference type="NCBI Taxonomy" id="439699"/>
    <lineage>
        <taxon>Bacteria</taxon>
        <taxon>Bacillati</taxon>
        <taxon>Actinomycetota</taxon>
        <taxon>Actinomycetes</taxon>
        <taxon>Micromonosporales</taxon>
        <taxon>Micromonosporaceae</taxon>
        <taxon>Pseudosporangium</taxon>
    </lineage>
</organism>
<sequence length="186" mass="20616">MRIKTSLVTAGALAALLLLAGCTDARDKESADVATLRSGGPAPATTPSAATRERPVVRPDEGGDVFDRYVEVFNKCLNGEGVAGPKQDRPDLKKYERNKEAARKCDHLYPETWMERERRTNPEFADLLRETARCLVDRGHKVTVGGDPIAIRYEDNAGANKAYEDEQDCQRKAFRESVENYRKGGS</sequence>
<feature type="signal peptide" evidence="2">
    <location>
        <begin position="1"/>
        <end position="20"/>
    </location>
</feature>
<dbReference type="EMBL" id="PVZG01000022">
    <property type="protein sequence ID" value="PRY20802.1"/>
    <property type="molecule type" value="Genomic_DNA"/>
</dbReference>
<evidence type="ECO:0000313" key="4">
    <source>
        <dbReference type="Proteomes" id="UP000239209"/>
    </source>
</evidence>
<dbReference type="OrthoDB" id="3394446at2"/>
<dbReference type="AlphaFoldDB" id="A0A2T0RI54"/>
<keyword evidence="2" id="KW-0732">Signal</keyword>
<feature type="chain" id="PRO_5038938224" description="Lipoprotein" evidence="2">
    <location>
        <begin position="21"/>
        <end position="186"/>
    </location>
</feature>
<accession>A0A2T0RI54</accession>
<feature type="region of interest" description="Disordered" evidence="1">
    <location>
        <begin position="32"/>
        <end position="56"/>
    </location>
</feature>
<feature type="compositionally biased region" description="Low complexity" evidence="1">
    <location>
        <begin position="38"/>
        <end position="50"/>
    </location>
</feature>
<keyword evidence="4" id="KW-1185">Reference proteome</keyword>
<evidence type="ECO:0008006" key="5">
    <source>
        <dbReference type="Google" id="ProtNLM"/>
    </source>
</evidence>
<name>A0A2T0RI54_9ACTN</name>
<dbReference type="Proteomes" id="UP000239209">
    <property type="component" value="Unassembled WGS sequence"/>
</dbReference>
<evidence type="ECO:0000313" key="3">
    <source>
        <dbReference type="EMBL" id="PRY20802.1"/>
    </source>
</evidence>
<proteinExistence type="predicted"/>
<dbReference type="RefSeq" id="WP_146164242.1">
    <property type="nucleotide sequence ID" value="NZ_PVZG01000022.1"/>
</dbReference>
<evidence type="ECO:0000256" key="1">
    <source>
        <dbReference type="SAM" id="MobiDB-lite"/>
    </source>
</evidence>
<reference evidence="3 4" key="1">
    <citation type="submission" date="2018-03" db="EMBL/GenBank/DDBJ databases">
        <title>Genomic Encyclopedia of Archaeal and Bacterial Type Strains, Phase II (KMG-II): from individual species to whole genera.</title>
        <authorList>
            <person name="Goeker M."/>
        </authorList>
    </citation>
    <scope>NUCLEOTIDE SEQUENCE [LARGE SCALE GENOMIC DNA]</scope>
    <source>
        <strain evidence="3 4">DSM 45348</strain>
    </source>
</reference>
<gene>
    <name evidence="3" type="ORF">CLV70_12241</name>
</gene>
<comment type="caution">
    <text evidence="3">The sequence shown here is derived from an EMBL/GenBank/DDBJ whole genome shotgun (WGS) entry which is preliminary data.</text>
</comment>
<protein>
    <recommendedName>
        <fullName evidence="5">Lipoprotein</fullName>
    </recommendedName>
</protein>